<dbReference type="Gramene" id="PHT66306">
    <property type="protein sequence ID" value="PHT66306"/>
    <property type="gene ID" value="T459_30731"/>
</dbReference>
<keyword evidence="1" id="KW-0479">Metal-binding</keyword>
<keyword evidence="1" id="KW-0539">Nucleus</keyword>
<sequence length="382" mass="44257">MNRSHQSVQDEDLSIFDSEEDLYRDDGVKEEEGLMHDDSYIDEQYTTGPVEVMSFGSVQTTFAFYKEHSRLTSFGVVKKSAKTLAGQIKYVAFGCDKCQKITTRNQSKRVDCKATVNCHMINDGSCILTKDFEKESCSARHCRSKAFKEHKTLGGRSWRPQKNDVHSQGLLTWFTAMDEIPPTAILTDKSESIKATIHEVLPNTIHRIQLGSTDLVPKSLLGKVQMGFRISQALLLGWYDVHAKVFKYEKELEKQASKIKQLVRPTIAFDWDMQIHGHYTHAIYDFFRLQLQGYYIVKLKGISISIRWMKLRRRDLKNVLKACFKKYMVWEDDMVVPNIPDSDSDTDAIIVKNLRKVRSHGRPQINRNRSSRQYAFRRDARR</sequence>
<evidence type="ECO:0000313" key="3">
    <source>
        <dbReference type="EMBL" id="PHT66306.1"/>
    </source>
</evidence>
<dbReference type="AlphaFoldDB" id="A0A2G2Y964"/>
<evidence type="ECO:0000256" key="1">
    <source>
        <dbReference type="RuleBase" id="RU367018"/>
    </source>
</evidence>
<reference evidence="3 4" key="2">
    <citation type="journal article" date="2017" name="Genome Biol.">
        <title>New reference genome sequences of hot pepper reveal the massive evolution of plant disease-resistance genes by retroduplication.</title>
        <authorList>
            <person name="Kim S."/>
            <person name="Park J."/>
            <person name="Yeom S.I."/>
            <person name="Kim Y.M."/>
            <person name="Seo E."/>
            <person name="Kim K.T."/>
            <person name="Kim M.S."/>
            <person name="Lee J.M."/>
            <person name="Cheong K."/>
            <person name="Shin H.S."/>
            <person name="Kim S.B."/>
            <person name="Han K."/>
            <person name="Lee J."/>
            <person name="Park M."/>
            <person name="Lee H.A."/>
            <person name="Lee H.Y."/>
            <person name="Lee Y."/>
            <person name="Oh S."/>
            <person name="Lee J.H."/>
            <person name="Choi E."/>
            <person name="Choi E."/>
            <person name="Lee S.E."/>
            <person name="Jeon J."/>
            <person name="Kim H."/>
            <person name="Choi G."/>
            <person name="Song H."/>
            <person name="Lee J."/>
            <person name="Lee S.C."/>
            <person name="Kwon J.K."/>
            <person name="Lee H.Y."/>
            <person name="Koo N."/>
            <person name="Hong Y."/>
            <person name="Kim R.W."/>
            <person name="Kang W.H."/>
            <person name="Huh J.H."/>
            <person name="Kang B.C."/>
            <person name="Yang T.J."/>
            <person name="Lee Y.H."/>
            <person name="Bennetzen J.L."/>
            <person name="Choi D."/>
        </authorList>
    </citation>
    <scope>NUCLEOTIDE SEQUENCE [LARGE SCALE GENOMIC DNA]</scope>
    <source>
        <strain evidence="4">cv. CM334</strain>
    </source>
</reference>
<comment type="function">
    <text evidence="1">Putative transcription activator involved in regulating light control of development.</text>
</comment>
<dbReference type="InterPro" id="IPR031052">
    <property type="entry name" value="FHY3/FAR1"/>
</dbReference>
<gene>
    <name evidence="3" type="ORF">T459_30731</name>
</gene>
<dbReference type="Proteomes" id="UP000222542">
    <property type="component" value="Unassembled WGS sequence"/>
</dbReference>
<comment type="similarity">
    <text evidence="1">Belongs to the FHY3/FAR1 family.</text>
</comment>
<proteinExistence type="inferred from homology"/>
<dbReference type="PANTHER" id="PTHR31669:SF306">
    <property type="entry name" value="PROTEIN FAR1-RELATED SEQUENCE"/>
    <property type="match status" value="1"/>
</dbReference>
<dbReference type="EMBL" id="AYRZ02000012">
    <property type="protein sequence ID" value="PHT66306.1"/>
    <property type="molecule type" value="Genomic_DNA"/>
</dbReference>
<dbReference type="GO" id="GO:0005634">
    <property type="term" value="C:nucleus"/>
    <property type="evidence" value="ECO:0007669"/>
    <property type="project" value="UniProtKB-SubCell"/>
</dbReference>
<protein>
    <recommendedName>
        <fullName evidence="1">Protein FAR1-RELATED SEQUENCE</fullName>
    </recommendedName>
</protein>
<keyword evidence="1" id="KW-0862">Zinc</keyword>
<accession>A0A2G2Y964</accession>
<evidence type="ECO:0000313" key="4">
    <source>
        <dbReference type="Proteomes" id="UP000222542"/>
    </source>
</evidence>
<dbReference type="GO" id="GO:0006355">
    <property type="term" value="P:regulation of DNA-templated transcription"/>
    <property type="evidence" value="ECO:0007669"/>
    <property type="project" value="UniProtKB-UniRule"/>
</dbReference>
<evidence type="ECO:0000256" key="2">
    <source>
        <dbReference type="SAM" id="MobiDB-lite"/>
    </source>
</evidence>
<feature type="region of interest" description="Disordered" evidence="2">
    <location>
        <begin position="361"/>
        <end position="382"/>
    </location>
</feature>
<name>A0A2G2Y964_CAPAN</name>
<comment type="subcellular location">
    <subcellularLocation>
        <location evidence="1">Nucleus</location>
    </subcellularLocation>
</comment>
<comment type="caution">
    <text evidence="3">The sequence shown here is derived from an EMBL/GenBank/DDBJ whole genome shotgun (WGS) entry which is preliminary data.</text>
</comment>
<dbReference type="PANTHER" id="PTHR31669">
    <property type="entry name" value="PROTEIN FAR1-RELATED SEQUENCE 10-RELATED"/>
    <property type="match status" value="1"/>
</dbReference>
<dbReference type="GO" id="GO:0008270">
    <property type="term" value="F:zinc ion binding"/>
    <property type="evidence" value="ECO:0007669"/>
    <property type="project" value="UniProtKB-UniRule"/>
</dbReference>
<reference evidence="3 4" key="1">
    <citation type="journal article" date="2014" name="Nat. Genet.">
        <title>Genome sequence of the hot pepper provides insights into the evolution of pungency in Capsicum species.</title>
        <authorList>
            <person name="Kim S."/>
            <person name="Park M."/>
            <person name="Yeom S.I."/>
            <person name="Kim Y.M."/>
            <person name="Lee J.M."/>
            <person name="Lee H.A."/>
            <person name="Seo E."/>
            <person name="Choi J."/>
            <person name="Cheong K."/>
            <person name="Kim K.T."/>
            <person name="Jung K."/>
            <person name="Lee G.W."/>
            <person name="Oh S.K."/>
            <person name="Bae C."/>
            <person name="Kim S.B."/>
            <person name="Lee H.Y."/>
            <person name="Kim S.Y."/>
            <person name="Kim M.S."/>
            <person name="Kang B.C."/>
            <person name="Jo Y.D."/>
            <person name="Yang H.B."/>
            <person name="Jeong H.J."/>
            <person name="Kang W.H."/>
            <person name="Kwon J.K."/>
            <person name="Shin C."/>
            <person name="Lim J.Y."/>
            <person name="Park J.H."/>
            <person name="Huh J.H."/>
            <person name="Kim J.S."/>
            <person name="Kim B.D."/>
            <person name="Cohen O."/>
            <person name="Paran I."/>
            <person name="Suh M.C."/>
            <person name="Lee S.B."/>
            <person name="Kim Y.K."/>
            <person name="Shin Y."/>
            <person name="Noh S.J."/>
            <person name="Park J."/>
            <person name="Seo Y.S."/>
            <person name="Kwon S.Y."/>
            <person name="Kim H.A."/>
            <person name="Park J.M."/>
            <person name="Kim H.J."/>
            <person name="Choi S.B."/>
            <person name="Bosland P.W."/>
            <person name="Reeves G."/>
            <person name="Jo S.H."/>
            <person name="Lee B.W."/>
            <person name="Cho H.T."/>
            <person name="Choi H.S."/>
            <person name="Lee M.S."/>
            <person name="Yu Y."/>
            <person name="Do Choi Y."/>
            <person name="Park B.S."/>
            <person name="van Deynze A."/>
            <person name="Ashrafi H."/>
            <person name="Hill T."/>
            <person name="Kim W.T."/>
            <person name="Pai H.S."/>
            <person name="Ahn H.K."/>
            <person name="Yeam I."/>
            <person name="Giovannoni J.J."/>
            <person name="Rose J.K."/>
            <person name="Sorensen I."/>
            <person name="Lee S.J."/>
            <person name="Kim R.W."/>
            <person name="Choi I.Y."/>
            <person name="Choi B.S."/>
            <person name="Lim J.S."/>
            <person name="Lee Y.H."/>
            <person name="Choi D."/>
        </authorList>
    </citation>
    <scope>NUCLEOTIDE SEQUENCE [LARGE SCALE GENOMIC DNA]</scope>
    <source>
        <strain evidence="4">cv. CM334</strain>
    </source>
</reference>
<keyword evidence="4" id="KW-1185">Reference proteome</keyword>
<keyword evidence="1" id="KW-0863">Zinc-finger</keyword>
<organism evidence="3 4">
    <name type="scientific">Capsicum annuum</name>
    <name type="common">Capsicum pepper</name>
    <dbReference type="NCBI Taxonomy" id="4072"/>
    <lineage>
        <taxon>Eukaryota</taxon>
        <taxon>Viridiplantae</taxon>
        <taxon>Streptophyta</taxon>
        <taxon>Embryophyta</taxon>
        <taxon>Tracheophyta</taxon>
        <taxon>Spermatophyta</taxon>
        <taxon>Magnoliopsida</taxon>
        <taxon>eudicotyledons</taxon>
        <taxon>Gunneridae</taxon>
        <taxon>Pentapetalae</taxon>
        <taxon>asterids</taxon>
        <taxon>lamiids</taxon>
        <taxon>Solanales</taxon>
        <taxon>Solanaceae</taxon>
        <taxon>Solanoideae</taxon>
        <taxon>Capsiceae</taxon>
        <taxon>Capsicum</taxon>
    </lineage>
</organism>